<keyword evidence="3 5" id="KW-1133">Transmembrane helix</keyword>
<dbReference type="Pfam" id="PF01061">
    <property type="entry name" value="ABC2_membrane"/>
    <property type="match status" value="1"/>
</dbReference>
<dbReference type="OrthoDB" id="670210at2"/>
<accession>A0A268EW63</accession>
<gene>
    <name evidence="7" type="ORF">CHH67_10175</name>
</gene>
<dbReference type="RefSeq" id="WP_095265059.1">
    <property type="nucleotide sequence ID" value="NZ_NPBY01000030.1"/>
</dbReference>
<dbReference type="Proteomes" id="UP000215596">
    <property type="component" value="Unassembled WGS sequence"/>
</dbReference>
<dbReference type="EMBL" id="NPBY01000030">
    <property type="protein sequence ID" value="PAD77359.1"/>
    <property type="molecule type" value="Genomic_DNA"/>
</dbReference>
<dbReference type="InterPro" id="IPR013525">
    <property type="entry name" value="ABC2_TM"/>
</dbReference>
<comment type="subcellular location">
    <subcellularLocation>
        <location evidence="1">Membrane</location>
        <topology evidence="1">Multi-pass membrane protein</topology>
    </subcellularLocation>
</comment>
<dbReference type="GO" id="GO:0140359">
    <property type="term" value="F:ABC-type transporter activity"/>
    <property type="evidence" value="ECO:0007669"/>
    <property type="project" value="InterPro"/>
</dbReference>
<feature type="transmembrane region" description="Helical" evidence="5">
    <location>
        <begin position="19"/>
        <end position="41"/>
    </location>
</feature>
<keyword evidence="2 5" id="KW-0812">Transmembrane</keyword>
<sequence>MTICRSSILALGFRPEVGIPGAVAALIYVLLFAYCTSWVFAFVGNTVRRPETVSGTSMMVVYPLLFASNVLVDTSTMPSGLMMAIDWNPISVAVSLTRGLLHGTASAADKAAGLGVGLLLLGIFAPLTIYVYLRKQ</sequence>
<evidence type="ECO:0000256" key="4">
    <source>
        <dbReference type="ARBA" id="ARBA00023136"/>
    </source>
</evidence>
<proteinExistence type="predicted"/>
<evidence type="ECO:0000256" key="5">
    <source>
        <dbReference type="SAM" id="Phobius"/>
    </source>
</evidence>
<dbReference type="AlphaFoldDB" id="A0A268EW63"/>
<evidence type="ECO:0000313" key="8">
    <source>
        <dbReference type="Proteomes" id="UP000215596"/>
    </source>
</evidence>
<keyword evidence="4 5" id="KW-0472">Membrane</keyword>
<feature type="transmembrane region" description="Helical" evidence="5">
    <location>
        <begin position="53"/>
        <end position="72"/>
    </location>
</feature>
<evidence type="ECO:0000256" key="2">
    <source>
        <dbReference type="ARBA" id="ARBA00022692"/>
    </source>
</evidence>
<evidence type="ECO:0000313" key="7">
    <source>
        <dbReference type="EMBL" id="PAD77359.1"/>
    </source>
</evidence>
<reference evidence="7 8" key="1">
    <citation type="submission" date="2017-07" db="EMBL/GenBank/DDBJ databases">
        <title>Isolation and whole genome analysis of endospore-forming bacteria from heroin.</title>
        <authorList>
            <person name="Kalinowski J."/>
            <person name="Ahrens B."/>
            <person name="Al-Dilaimi A."/>
            <person name="Winkler A."/>
            <person name="Wibberg D."/>
            <person name="Schleenbecker U."/>
            <person name="Ruckert C."/>
            <person name="Wolfel R."/>
            <person name="Grass G."/>
        </authorList>
    </citation>
    <scope>NUCLEOTIDE SEQUENCE [LARGE SCALE GENOMIC DNA]</scope>
    <source>
        <strain evidence="7 8">7537-G1</strain>
    </source>
</reference>
<organism evidence="7 8">
    <name type="scientific">Paenibacillus campinasensis</name>
    <dbReference type="NCBI Taxonomy" id="66347"/>
    <lineage>
        <taxon>Bacteria</taxon>
        <taxon>Bacillati</taxon>
        <taxon>Bacillota</taxon>
        <taxon>Bacilli</taxon>
        <taxon>Bacillales</taxon>
        <taxon>Paenibacillaceae</taxon>
        <taxon>Paenibacillus</taxon>
    </lineage>
</organism>
<evidence type="ECO:0000259" key="6">
    <source>
        <dbReference type="Pfam" id="PF01061"/>
    </source>
</evidence>
<feature type="transmembrane region" description="Helical" evidence="5">
    <location>
        <begin position="111"/>
        <end position="133"/>
    </location>
</feature>
<evidence type="ECO:0000256" key="3">
    <source>
        <dbReference type="ARBA" id="ARBA00022989"/>
    </source>
</evidence>
<name>A0A268EW63_9BACL</name>
<evidence type="ECO:0000256" key="1">
    <source>
        <dbReference type="ARBA" id="ARBA00004141"/>
    </source>
</evidence>
<dbReference type="GO" id="GO:0016020">
    <property type="term" value="C:membrane"/>
    <property type="evidence" value="ECO:0007669"/>
    <property type="project" value="UniProtKB-SubCell"/>
</dbReference>
<feature type="domain" description="ABC-2 type transporter transmembrane" evidence="6">
    <location>
        <begin position="9"/>
        <end position="100"/>
    </location>
</feature>
<protein>
    <recommendedName>
        <fullName evidence="6">ABC-2 type transporter transmembrane domain-containing protein</fullName>
    </recommendedName>
</protein>
<comment type="caution">
    <text evidence="7">The sequence shown here is derived from an EMBL/GenBank/DDBJ whole genome shotgun (WGS) entry which is preliminary data.</text>
</comment>